<evidence type="ECO:0000256" key="1">
    <source>
        <dbReference type="SAM" id="MobiDB-lite"/>
    </source>
</evidence>
<feature type="compositionally biased region" description="Low complexity" evidence="1">
    <location>
        <begin position="207"/>
        <end position="218"/>
    </location>
</feature>
<feature type="compositionally biased region" description="Polar residues" evidence="1">
    <location>
        <begin position="197"/>
        <end position="206"/>
    </location>
</feature>
<dbReference type="PANTHER" id="PTHR28037">
    <property type="entry name" value="ALCOHOL O-ACETYLTRANSFERASE 1-RELATED"/>
    <property type="match status" value="1"/>
</dbReference>
<dbReference type="AlphaFoldDB" id="A0A3D8RF59"/>
<feature type="chain" id="PRO_5017603952" description="Copper acquisition factor BIM1-like domain-containing protein" evidence="2">
    <location>
        <begin position="17"/>
        <end position="717"/>
    </location>
</feature>
<dbReference type="Pfam" id="PF07247">
    <property type="entry name" value="AATase"/>
    <property type="match status" value="1"/>
</dbReference>
<dbReference type="InterPro" id="IPR010828">
    <property type="entry name" value="Atf2/Sli1-like"/>
</dbReference>
<evidence type="ECO:0000259" key="3">
    <source>
        <dbReference type="Pfam" id="PF20238"/>
    </source>
</evidence>
<dbReference type="SUPFAM" id="SSF52777">
    <property type="entry name" value="CoA-dependent acyltransferases"/>
    <property type="match status" value="2"/>
</dbReference>
<dbReference type="InterPro" id="IPR046530">
    <property type="entry name" value="BIM1-like_dom"/>
</dbReference>
<accession>A0A3D8RF59</accession>
<dbReference type="Gene3D" id="3.30.559.10">
    <property type="entry name" value="Chloramphenicol acetyltransferase-like domain"/>
    <property type="match status" value="1"/>
</dbReference>
<dbReference type="RefSeq" id="XP_026601798.1">
    <property type="nucleotide sequence ID" value="XM_026749766.1"/>
</dbReference>
<evidence type="ECO:0000256" key="2">
    <source>
        <dbReference type="SAM" id="SignalP"/>
    </source>
</evidence>
<feature type="region of interest" description="Disordered" evidence="1">
    <location>
        <begin position="178"/>
        <end position="218"/>
    </location>
</feature>
<evidence type="ECO:0000313" key="4">
    <source>
        <dbReference type="EMBL" id="RDW72578.1"/>
    </source>
</evidence>
<dbReference type="CDD" id="cd21176">
    <property type="entry name" value="LPMO_auxiliary-like"/>
    <property type="match status" value="1"/>
</dbReference>
<dbReference type="OrthoDB" id="2150604at2759"/>
<keyword evidence="2" id="KW-0732">Signal</keyword>
<comment type="caution">
    <text evidence="4">The sequence shown here is derived from an EMBL/GenBank/DDBJ whole genome shotgun (WGS) entry which is preliminary data.</text>
</comment>
<reference evidence="4 5" key="1">
    <citation type="journal article" date="2018" name="IMA Fungus">
        <title>IMA Genome-F 9: Draft genome sequence of Annulohypoxylon stygium, Aspergillus mulundensis, Berkeleyomyces basicola (syn. Thielaviopsis basicola), Ceratocystis smalleyi, two Cercospora beticola strains, Coleophoma cylindrospora, Fusarium fracticaudum, Phialophora cf. hyalina, and Morchella septimelata.</title>
        <authorList>
            <person name="Wingfield B.D."/>
            <person name="Bills G.F."/>
            <person name="Dong Y."/>
            <person name="Huang W."/>
            <person name="Nel W.J."/>
            <person name="Swalarsk-Parry B.S."/>
            <person name="Vaghefi N."/>
            <person name="Wilken P.M."/>
            <person name="An Z."/>
            <person name="de Beer Z.W."/>
            <person name="De Vos L."/>
            <person name="Chen L."/>
            <person name="Duong T.A."/>
            <person name="Gao Y."/>
            <person name="Hammerbacher A."/>
            <person name="Kikkert J.R."/>
            <person name="Li Y."/>
            <person name="Li H."/>
            <person name="Li K."/>
            <person name="Li Q."/>
            <person name="Liu X."/>
            <person name="Ma X."/>
            <person name="Naidoo K."/>
            <person name="Pethybridge S.J."/>
            <person name="Sun J."/>
            <person name="Steenkamp E.T."/>
            <person name="van der Nest M.A."/>
            <person name="van Wyk S."/>
            <person name="Wingfield M.J."/>
            <person name="Xiong C."/>
            <person name="Yue Q."/>
            <person name="Zhang X."/>
        </authorList>
    </citation>
    <scope>NUCLEOTIDE SEQUENCE [LARGE SCALE GENOMIC DNA]</scope>
    <source>
        <strain evidence="4 5">DSM 5745</strain>
    </source>
</reference>
<dbReference type="EMBL" id="PVWQ01000009">
    <property type="protein sequence ID" value="RDW72578.1"/>
    <property type="molecule type" value="Genomic_DNA"/>
</dbReference>
<dbReference type="InterPro" id="IPR023213">
    <property type="entry name" value="CAT-like_dom_sf"/>
</dbReference>
<proteinExistence type="predicted"/>
<gene>
    <name evidence="4" type="ORF">DSM5745_07750</name>
</gene>
<dbReference type="PANTHER" id="PTHR28037:SF1">
    <property type="entry name" value="ALCOHOL O-ACETYLTRANSFERASE 1-RELATED"/>
    <property type="match status" value="1"/>
</dbReference>
<name>A0A3D8RF59_9EURO</name>
<dbReference type="GeneID" id="38118120"/>
<evidence type="ECO:0000313" key="5">
    <source>
        <dbReference type="Proteomes" id="UP000256690"/>
    </source>
</evidence>
<protein>
    <recommendedName>
        <fullName evidence="3">Copper acquisition factor BIM1-like domain-containing protein</fullName>
    </recommendedName>
</protein>
<keyword evidence="5" id="KW-1185">Reference proteome</keyword>
<dbReference type="STRING" id="1810919.A0A3D8RF59"/>
<feature type="signal peptide" evidence="2">
    <location>
        <begin position="1"/>
        <end position="16"/>
    </location>
</feature>
<dbReference type="GO" id="GO:0008080">
    <property type="term" value="F:N-acetyltransferase activity"/>
    <property type="evidence" value="ECO:0007669"/>
    <property type="project" value="TreeGrafter"/>
</dbReference>
<feature type="domain" description="Copper acquisition factor BIM1-like" evidence="3">
    <location>
        <begin position="16"/>
        <end position="162"/>
    </location>
</feature>
<dbReference type="InterPro" id="IPR052058">
    <property type="entry name" value="Alcohol_O-acetyltransferase"/>
</dbReference>
<dbReference type="Proteomes" id="UP000256690">
    <property type="component" value="Unassembled WGS sequence"/>
</dbReference>
<sequence>MKHSIVALGLLPLTTAHFSLTYPTPRGTDTKTMAQFPCGGLSPSPNRTQISLDSPSFPVALDMGHDQTAVQILLGLGSAPGPNYNVTLRKTFRVEGLGGFCIPDVELSEDVLGARLVDGLEVTLQVVSNGHPSGGLYACADLQLVSGSVPGPSDSVCANNTGITAVAFTGAAADRNANASTADGEAQSGDSGHEHGNGNSTGSDNETATADADSPTSTDAASAIQTAAWGVLGAVVVGGLAVLPKGAADMSPMATTADKFERLRAVGLSEKYSTTRHPLRFYINVAITARYTIPESFTLPLQDYVYKAVETLINQHPILSAIPIGEETNEPYWARLPEIDLTQPVSFRTTAKNLTLDEHDSELQSLIEAQHEIGFTAPEPYWRLLILTDGESEKRFIAVFMFHHALGDGTSGKAFHRTFLRALRGTASLKPGEAKQVVIPPKTALLPPLEDVHPLPISIPYLLKVVYKTWFASKPDPSLWAGGPFQLPLKTHVRVLVLSRAQTSALVKVCHEHGTTVTCAVETAIARSIFPHIPERYTRVQGSIPITQRSWLPDTITDESMGVYVQEMPETFYRQAVTGEGFPWDEAQRAKRTITKELALKSKNTAVGLFKYVKDYRKELCESKIGKPRPATFEVSSLGVVKTETAEDVSVPQMGRVIFTQSASVTGAAIQFSLITGADGCLALGASWQPGVVEEDTVQAVMDSVKRELHQLSGLSG</sequence>
<dbReference type="Pfam" id="PF20238">
    <property type="entry name" value="BIM1-like_dom"/>
    <property type="match status" value="1"/>
</dbReference>
<organism evidence="4 5">
    <name type="scientific">Aspergillus mulundensis</name>
    <dbReference type="NCBI Taxonomy" id="1810919"/>
    <lineage>
        <taxon>Eukaryota</taxon>
        <taxon>Fungi</taxon>
        <taxon>Dikarya</taxon>
        <taxon>Ascomycota</taxon>
        <taxon>Pezizomycotina</taxon>
        <taxon>Eurotiomycetes</taxon>
        <taxon>Eurotiomycetidae</taxon>
        <taxon>Eurotiales</taxon>
        <taxon>Aspergillaceae</taxon>
        <taxon>Aspergillus</taxon>
        <taxon>Aspergillus subgen. Nidulantes</taxon>
    </lineage>
</organism>